<dbReference type="InterPro" id="IPR003123">
    <property type="entry name" value="VPS9"/>
</dbReference>
<dbReference type="Gene3D" id="1.10.246.120">
    <property type="match status" value="1"/>
</dbReference>
<dbReference type="Pfam" id="PF01754">
    <property type="entry name" value="zf-A20"/>
    <property type="match status" value="1"/>
</dbReference>
<evidence type="ECO:0000256" key="1">
    <source>
        <dbReference type="ARBA" id="ARBA00022723"/>
    </source>
</evidence>
<dbReference type="GO" id="GO:0003677">
    <property type="term" value="F:DNA binding"/>
    <property type="evidence" value="ECO:0007669"/>
    <property type="project" value="InterPro"/>
</dbReference>
<keyword evidence="4" id="KW-0175">Coiled coil</keyword>
<dbReference type="PROSITE" id="PS51036">
    <property type="entry name" value="ZF_A20"/>
    <property type="match status" value="1"/>
</dbReference>
<evidence type="ECO:0000313" key="8">
    <source>
        <dbReference type="EMBL" id="JAP03897.1"/>
    </source>
</evidence>
<dbReference type="InterPro" id="IPR041545">
    <property type="entry name" value="DUF5601"/>
</dbReference>
<dbReference type="Pfam" id="PF18151">
    <property type="entry name" value="DUF5601"/>
    <property type="match status" value="1"/>
</dbReference>
<dbReference type="Pfam" id="PF02204">
    <property type="entry name" value="VPS9"/>
    <property type="match status" value="1"/>
</dbReference>
<dbReference type="InterPro" id="IPR037191">
    <property type="entry name" value="VPS9_dom_sf"/>
</dbReference>
<proteinExistence type="predicted"/>
<sequence>MYATKKASLRIDESYLMCKSLKCEFYGNEEWDGYCSLCHREQFQKKRKKEIAFENVDREIMKEKHKSPVAGFTKFEEKKRQQSEKRHKLLKLGVFRKSPNSRGGRTEGIFGPDTKEVEAIHSEYQELFDKVGKTVETDIHKYISSFYKKLVIEVDNPNSSIEDLSERTQNFYQILTKKIEEEFIYRDVSNECKEQLLDYTEKHAMTCLYRLLFCPPTTTDEDKDLNIQKRIRQLNWVSAKHVDCQIDETNTDVHDLVYSSITELLGMDSAKAPQDKLGCVVRCCRKILTLMQKCVGGPASADDFLPALIFVVLKANPARLKSNINYVTRFCNASRLMSGEGGYYFTNLCCAVSFIENLTAESLNMQEDEFRQYMEGKILPSSTWDSALIMCEGMHLMAENAAIFGDLRKRHESVMNEIVALKEEMVKFQDEIIGKVEQLREEVPLILRPIRKPTDLDADDPHLPDLPPPLSPQIVTNKTVRDEKKSIDIESPESPEWHITSMPDQTLTSVTYDFDLSDLSGGETSICEDLGSSVFQSLETGSVHSLDLNAYHPTIPPLNKGLRLPDEFSLLDTEESPNSHLTLPPPLKPQPTPTYHGFSSQGWQIPSIPCDTGATHLNFDTNSTGEDNKKEDKNAKLLANNMDNMDSLL</sequence>
<dbReference type="GO" id="GO:0008270">
    <property type="term" value="F:zinc ion binding"/>
    <property type="evidence" value="ECO:0007669"/>
    <property type="project" value="UniProtKB-KW"/>
</dbReference>
<dbReference type="InterPro" id="IPR002653">
    <property type="entry name" value="Znf_A20"/>
</dbReference>
<dbReference type="SMART" id="SM00167">
    <property type="entry name" value="VPS9"/>
    <property type="match status" value="1"/>
</dbReference>
<feature type="domain" description="A20-type" evidence="6">
    <location>
        <begin position="12"/>
        <end position="47"/>
    </location>
</feature>
<evidence type="ECO:0000256" key="3">
    <source>
        <dbReference type="ARBA" id="ARBA00022833"/>
    </source>
</evidence>
<evidence type="ECO:0000259" key="7">
    <source>
        <dbReference type="PROSITE" id="PS51205"/>
    </source>
</evidence>
<organism evidence="8">
    <name type="scientific">Triatoma dimidiata</name>
    <name type="common">Kissing bug</name>
    <name type="synonym">Meccus dimidiatus</name>
    <dbReference type="NCBI Taxonomy" id="72491"/>
    <lineage>
        <taxon>Eukaryota</taxon>
        <taxon>Metazoa</taxon>
        <taxon>Ecdysozoa</taxon>
        <taxon>Arthropoda</taxon>
        <taxon>Hexapoda</taxon>
        <taxon>Insecta</taxon>
        <taxon>Pterygota</taxon>
        <taxon>Neoptera</taxon>
        <taxon>Paraneoptera</taxon>
        <taxon>Hemiptera</taxon>
        <taxon>Heteroptera</taxon>
        <taxon>Panheteroptera</taxon>
        <taxon>Cimicomorpha</taxon>
        <taxon>Reduviidae</taxon>
        <taxon>Triatominae</taxon>
        <taxon>Triatoma</taxon>
    </lineage>
</organism>
<name>A0A0V0G7H7_TRIDM</name>
<feature type="region of interest" description="Disordered" evidence="5">
    <location>
        <begin position="573"/>
        <end position="600"/>
    </location>
</feature>
<dbReference type="PANTHER" id="PTHR23101">
    <property type="entry name" value="RAB GDP/GTP EXCHANGE FACTOR"/>
    <property type="match status" value="1"/>
</dbReference>
<dbReference type="GO" id="GO:0030139">
    <property type="term" value="C:endocytic vesicle"/>
    <property type="evidence" value="ECO:0007669"/>
    <property type="project" value="TreeGrafter"/>
</dbReference>
<dbReference type="AlphaFoldDB" id="A0A0V0G7H7"/>
<dbReference type="InterPro" id="IPR045046">
    <property type="entry name" value="Vps9-like"/>
</dbReference>
<dbReference type="SUPFAM" id="SSF57716">
    <property type="entry name" value="Glucocorticoid receptor-like (DNA-binding domain)"/>
    <property type="match status" value="1"/>
</dbReference>
<feature type="compositionally biased region" description="Pro residues" evidence="5">
    <location>
        <begin position="583"/>
        <end position="592"/>
    </location>
</feature>
<evidence type="ECO:0000256" key="4">
    <source>
        <dbReference type="SAM" id="Coils"/>
    </source>
</evidence>
<accession>A0A0V0G7H7</accession>
<evidence type="ECO:0000256" key="5">
    <source>
        <dbReference type="SAM" id="MobiDB-lite"/>
    </source>
</evidence>
<keyword evidence="1" id="KW-0479">Metal-binding</keyword>
<evidence type="ECO:0000259" key="6">
    <source>
        <dbReference type="PROSITE" id="PS51036"/>
    </source>
</evidence>
<reference evidence="8" key="1">
    <citation type="journal article" date="2018" name="J. Proteomics">
        <title>Exploring the molecular complexity of Triatoma dimidiata sialome.</title>
        <authorList>
            <person name="Santiago P.B."/>
            <person name="de Araujo C.N."/>
            <person name="Charneau S."/>
            <person name="Bastos I.M.D."/>
            <person name="Assumpcao T.C.F."/>
            <person name="Queiroz R.M.L."/>
            <person name="Praca Y.R."/>
            <person name="Cordeiro T.M."/>
            <person name="Garcia C.H.S."/>
            <person name="da Silva I.G."/>
            <person name="Raiol T."/>
            <person name="Motta F.N."/>
            <person name="de Araujo Oliveira J.V."/>
            <person name="de Sousa M.V."/>
            <person name="Ribeiro J.M.C."/>
            <person name="de Santana J.M."/>
        </authorList>
    </citation>
    <scope>NUCLEOTIDE SEQUENCE</scope>
    <source>
        <strain evidence="8">Santander</strain>
        <tissue evidence="8">Salivary glands</tissue>
    </source>
</reference>
<keyword evidence="2" id="KW-0863">Zinc-finger</keyword>
<dbReference type="Gene3D" id="1.20.5.4770">
    <property type="match status" value="1"/>
</dbReference>
<keyword evidence="3" id="KW-0862">Zinc</keyword>
<dbReference type="GO" id="GO:0016192">
    <property type="term" value="P:vesicle-mediated transport"/>
    <property type="evidence" value="ECO:0007669"/>
    <property type="project" value="InterPro"/>
</dbReference>
<feature type="domain" description="VPS9" evidence="7">
    <location>
        <begin position="221"/>
        <end position="364"/>
    </location>
</feature>
<dbReference type="GO" id="GO:0005829">
    <property type="term" value="C:cytosol"/>
    <property type="evidence" value="ECO:0007669"/>
    <property type="project" value="TreeGrafter"/>
</dbReference>
<protein>
    <submittedName>
        <fullName evidence="8">Putative vacuolar sorting protein 9</fullName>
    </submittedName>
</protein>
<dbReference type="GO" id="GO:0005085">
    <property type="term" value="F:guanyl-nucleotide exchange factor activity"/>
    <property type="evidence" value="ECO:0007669"/>
    <property type="project" value="InterPro"/>
</dbReference>
<dbReference type="PANTHER" id="PTHR23101:SF122">
    <property type="entry name" value="RABAPTIN-5-ASSOCIATED EXCHANGE FACTOR FOR RAB5"/>
    <property type="match status" value="1"/>
</dbReference>
<dbReference type="GO" id="GO:0031267">
    <property type="term" value="F:small GTPase binding"/>
    <property type="evidence" value="ECO:0007669"/>
    <property type="project" value="TreeGrafter"/>
</dbReference>
<dbReference type="SUPFAM" id="SSF109993">
    <property type="entry name" value="VPS9 domain"/>
    <property type="match status" value="1"/>
</dbReference>
<dbReference type="Gene3D" id="1.20.1050.80">
    <property type="entry name" value="VPS9 domain"/>
    <property type="match status" value="1"/>
</dbReference>
<dbReference type="PROSITE" id="PS51205">
    <property type="entry name" value="VPS9"/>
    <property type="match status" value="1"/>
</dbReference>
<dbReference type="EMBL" id="GECL01002227">
    <property type="protein sequence ID" value="JAP03897.1"/>
    <property type="molecule type" value="Transcribed_RNA"/>
</dbReference>
<evidence type="ECO:0000256" key="2">
    <source>
        <dbReference type="ARBA" id="ARBA00022771"/>
    </source>
</evidence>
<feature type="coiled-coil region" evidence="4">
    <location>
        <begin position="404"/>
        <end position="431"/>
    </location>
</feature>